<protein>
    <submittedName>
        <fullName evidence="1">AAA family ATPase</fullName>
    </submittedName>
</protein>
<dbReference type="Pfam" id="PF13671">
    <property type="entry name" value="AAA_33"/>
    <property type="match status" value="1"/>
</dbReference>
<reference evidence="1" key="1">
    <citation type="submission" date="2021-04" db="EMBL/GenBank/DDBJ databases">
        <title>Biosynthetic gene clusters of Dactylosporangioum roseum.</title>
        <authorList>
            <person name="Hartkoorn R.C."/>
            <person name="Beaudoing E."/>
            <person name="Hot D."/>
            <person name="Moureu S."/>
        </authorList>
    </citation>
    <scope>NUCLEOTIDE SEQUENCE</scope>
    <source>
        <strain evidence="1">NRRL B-16295</strain>
    </source>
</reference>
<evidence type="ECO:0000313" key="2">
    <source>
        <dbReference type="Proteomes" id="UP001058271"/>
    </source>
</evidence>
<dbReference type="EMBL" id="CP073721">
    <property type="protein sequence ID" value="UWZ39896.1"/>
    <property type="molecule type" value="Genomic_DNA"/>
</dbReference>
<gene>
    <name evidence="1" type="ORF">Drose_17810</name>
</gene>
<organism evidence="1 2">
    <name type="scientific">Dactylosporangium roseum</name>
    <dbReference type="NCBI Taxonomy" id="47989"/>
    <lineage>
        <taxon>Bacteria</taxon>
        <taxon>Bacillati</taxon>
        <taxon>Actinomycetota</taxon>
        <taxon>Actinomycetes</taxon>
        <taxon>Micromonosporales</taxon>
        <taxon>Micromonosporaceae</taxon>
        <taxon>Dactylosporangium</taxon>
    </lineage>
</organism>
<sequence length="186" mass="20144">MALLPRLILLNGPPGCGKSTLARRYADEHPLTLNLDIDRLRDLVGAWREHRPAAGVLARAAALAAARAHLLAGHEVVVPQYLGRPEFIERAAALATEVGARFVEIVLLDSRGNAVRRFTERSRTSTDPAHREVGRLLERADGPAELAAMYDRLLTVVEARPATRIVTSVEGDVDGTYDSLLEALGG</sequence>
<keyword evidence="2" id="KW-1185">Reference proteome</keyword>
<name>A0ABY5ZCY9_9ACTN</name>
<dbReference type="InterPro" id="IPR027417">
    <property type="entry name" value="P-loop_NTPase"/>
</dbReference>
<dbReference type="Gene3D" id="3.40.50.300">
    <property type="entry name" value="P-loop containing nucleotide triphosphate hydrolases"/>
    <property type="match status" value="1"/>
</dbReference>
<dbReference type="RefSeq" id="WP_260729331.1">
    <property type="nucleotide sequence ID" value="NZ_BAAABS010000039.1"/>
</dbReference>
<evidence type="ECO:0000313" key="1">
    <source>
        <dbReference type="EMBL" id="UWZ39896.1"/>
    </source>
</evidence>
<accession>A0ABY5ZCY9</accession>
<proteinExistence type="predicted"/>
<dbReference type="Proteomes" id="UP001058271">
    <property type="component" value="Chromosome"/>
</dbReference>
<dbReference type="SUPFAM" id="SSF52540">
    <property type="entry name" value="P-loop containing nucleoside triphosphate hydrolases"/>
    <property type="match status" value="1"/>
</dbReference>